<dbReference type="Pfam" id="PF14302">
    <property type="entry name" value="DUF4377"/>
    <property type="match status" value="1"/>
</dbReference>
<comment type="caution">
    <text evidence="3">The sequence shown here is derived from an EMBL/GenBank/DDBJ whole genome shotgun (WGS) entry which is preliminary data.</text>
</comment>
<dbReference type="AlphaFoldDB" id="A0A4Q8QCJ1"/>
<evidence type="ECO:0000313" key="4">
    <source>
        <dbReference type="Proteomes" id="UP000291981"/>
    </source>
</evidence>
<protein>
    <submittedName>
        <fullName evidence="3">DUF4377 domain-containing protein</fullName>
    </submittedName>
</protein>
<dbReference type="PROSITE" id="PS51257">
    <property type="entry name" value="PROKAR_LIPOPROTEIN"/>
    <property type="match status" value="1"/>
</dbReference>
<feature type="domain" description="DUF4377" evidence="2">
    <location>
        <begin position="33"/>
        <end position="109"/>
    </location>
</feature>
<organism evidence="3 4">
    <name type="scientific">Flagellimonas allohymeniacidonis</name>
    <dbReference type="NCBI Taxonomy" id="2517819"/>
    <lineage>
        <taxon>Bacteria</taxon>
        <taxon>Pseudomonadati</taxon>
        <taxon>Bacteroidota</taxon>
        <taxon>Flavobacteriia</taxon>
        <taxon>Flavobacteriales</taxon>
        <taxon>Flavobacteriaceae</taxon>
        <taxon>Flagellimonas</taxon>
    </lineage>
</organism>
<dbReference type="EMBL" id="SGIU01000002">
    <property type="protein sequence ID" value="TAI46818.1"/>
    <property type="molecule type" value="Genomic_DNA"/>
</dbReference>
<proteinExistence type="predicted"/>
<dbReference type="InterPro" id="IPR025485">
    <property type="entry name" value="DUF4377"/>
</dbReference>
<evidence type="ECO:0000259" key="2">
    <source>
        <dbReference type="Pfam" id="PF14302"/>
    </source>
</evidence>
<gene>
    <name evidence="3" type="ORF">EW142_08945</name>
</gene>
<dbReference type="RefSeq" id="WP_130612914.1">
    <property type="nucleotide sequence ID" value="NZ_SGIU01000002.1"/>
</dbReference>
<name>A0A4Q8QCJ1_9FLAO</name>
<feature type="chain" id="PRO_5020190408" evidence="1">
    <location>
        <begin position="23"/>
        <end position="210"/>
    </location>
</feature>
<evidence type="ECO:0000313" key="3">
    <source>
        <dbReference type="EMBL" id="TAI46818.1"/>
    </source>
</evidence>
<dbReference type="OrthoDB" id="880459at2"/>
<dbReference type="Proteomes" id="UP000291981">
    <property type="component" value="Unassembled WGS sequence"/>
</dbReference>
<keyword evidence="4" id="KW-1185">Reference proteome</keyword>
<sequence length="210" mass="23692">MNKRVSLLLVPLVFLFISCSSDDDGVETANLRVNYYTLPCTGSFPTDCLQVQEGNEIGGSSWFNFFGTIEGFEFEPGFVYDLQIEKTRIENPPADGSSYSLRLVRLVSKSEVVCTFEDPVADLEWLSNEIRRREIQANDETKYCYISQAELDGEPVFLYFDCNPLINKVIPVFDCLGRALGHLGPESVDPANVSNYEIIWQPEDFACIVL</sequence>
<reference evidence="3 4" key="1">
    <citation type="submission" date="2019-02" db="EMBL/GenBank/DDBJ databases">
        <title>Draft genome sequence of Muricauda sp. 176CP4-71.</title>
        <authorList>
            <person name="Park J.-S."/>
        </authorList>
    </citation>
    <scope>NUCLEOTIDE SEQUENCE [LARGE SCALE GENOMIC DNA]</scope>
    <source>
        <strain evidence="3 4">176CP4-71</strain>
    </source>
</reference>
<feature type="signal peptide" evidence="1">
    <location>
        <begin position="1"/>
        <end position="22"/>
    </location>
</feature>
<keyword evidence="1" id="KW-0732">Signal</keyword>
<accession>A0A4Q8QCJ1</accession>
<evidence type="ECO:0000256" key="1">
    <source>
        <dbReference type="SAM" id="SignalP"/>
    </source>
</evidence>